<sequence>MICGRYYGLHLSVSFLGSYPWCCLSDDI</sequence>
<organism evidence="1">
    <name type="scientific">Rhizophora mucronata</name>
    <name type="common">Asiatic mangrove</name>
    <dbReference type="NCBI Taxonomy" id="61149"/>
    <lineage>
        <taxon>Eukaryota</taxon>
        <taxon>Viridiplantae</taxon>
        <taxon>Streptophyta</taxon>
        <taxon>Embryophyta</taxon>
        <taxon>Tracheophyta</taxon>
        <taxon>Spermatophyta</taxon>
        <taxon>Magnoliopsida</taxon>
        <taxon>eudicotyledons</taxon>
        <taxon>Gunneridae</taxon>
        <taxon>Pentapetalae</taxon>
        <taxon>rosids</taxon>
        <taxon>fabids</taxon>
        <taxon>Malpighiales</taxon>
        <taxon>Rhizophoraceae</taxon>
        <taxon>Rhizophora</taxon>
    </lineage>
</organism>
<proteinExistence type="predicted"/>
<evidence type="ECO:0000313" key="1">
    <source>
        <dbReference type="EMBL" id="MBX40635.1"/>
    </source>
</evidence>
<reference evidence="1" key="1">
    <citation type="submission" date="2018-02" db="EMBL/GenBank/DDBJ databases">
        <title>Rhizophora mucronata_Transcriptome.</title>
        <authorList>
            <person name="Meera S.P."/>
            <person name="Sreeshan A."/>
            <person name="Augustine A."/>
        </authorList>
    </citation>
    <scope>NUCLEOTIDE SEQUENCE</scope>
    <source>
        <tissue evidence="1">Leaf</tissue>
    </source>
</reference>
<accession>A0A2P2NDT3</accession>
<dbReference type="AlphaFoldDB" id="A0A2P2NDT3"/>
<protein>
    <submittedName>
        <fullName evidence="1">Uncharacterized protein</fullName>
    </submittedName>
</protein>
<dbReference type="EMBL" id="GGEC01060151">
    <property type="protein sequence ID" value="MBX40635.1"/>
    <property type="molecule type" value="Transcribed_RNA"/>
</dbReference>
<name>A0A2P2NDT3_RHIMU</name>